<organism evidence="2 3">
    <name type="scientific">Cercospora beticola</name>
    <name type="common">Sugarbeet leaf spot fungus</name>
    <dbReference type="NCBI Taxonomy" id="122368"/>
    <lineage>
        <taxon>Eukaryota</taxon>
        <taxon>Fungi</taxon>
        <taxon>Dikarya</taxon>
        <taxon>Ascomycota</taxon>
        <taxon>Pezizomycotina</taxon>
        <taxon>Dothideomycetes</taxon>
        <taxon>Dothideomycetidae</taxon>
        <taxon>Mycosphaerellales</taxon>
        <taxon>Mycosphaerellaceae</taxon>
        <taxon>Cercospora</taxon>
    </lineage>
</organism>
<accession>A0ABZ0NQ94</accession>
<dbReference type="RefSeq" id="XP_065458838.1">
    <property type="nucleotide sequence ID" value="XM_065602766.1"/>
</dbReference>
<dbReference type="EMBL" id="CP134187">
    <property type="protein sequence ID" value="WPB01654.1"/>
    <property type="molecule type" value="Genomic_DNA"/>
</dbReference>
<proteinExistence type="predicted"/>
<evidence type="ECO:0000313" key="2">
    <source>
        <dbReference type="EMBL" id="WPB01654.1"/>
    </source>
</evidence>
<gene>
    <name evidence="2" type="ORF">RHO25_006284</name>
</gene>
<evidence type="ECO:0000256" key="1">
    <source>
        <dbReference type="SAM" id="MobiDB-lite"/>
    </source>
</evidence>
<evidence type="ECO:0008006" key="4">
    <source>
        <dbReference type="Google" id="ProtNLM"/>
    </source>
</evidence>
<name>A0ABZ0NQ94_CERBT</name>
<dbReference type="GeneID" id="90644238"/>
<sequence length="263" mass="29097">MAVPIPRQLLTNSYKGPHYTLQPDETSSTNGLILAPAESYINGGLNFTFLPASNSTPTNPTYTLQIVFEEHHSRFHISKPGIEYTTWLLDMWDTPSRDQVCLSEPDGTTSQIWHLEEQARIPEGAPGARYYKLWNDWTGPGMCLNTYANGSYGAHMSDRAGDTSGQYWMLSGLPPQQPQQQQYYSAPVQQQQQQQQNYAAVGAAAGYAHGSQQHQQDDGSSSSSSDSSDDEGHGKKKKKHSKRDMATKAAKGYLAGRFAQKFA</sequence>
<feature type="region of interest" description="Disordered" evidence="1">
    <location>
        <begin position="166"/>
        <end position="251"/>
    </location>
</feature>
<protein>
    <recommendedName>
        <fullName evidence="4">Ricin B lectin domain-containing protein</fullName>
    </recommendedName>
</protein>
<evidence type="ECO:0000313" key="3">
    <source>
        <dbReference type="Proteomes" id="UP001302367"/>
    </source>
</evidence>
<reference evidence="2 3" key="1">
    <citation type="submission" date="2023-09" db="EMBL/GenBank/DDBJ databases">
        <title>Complete-Gapless Cercospora beticola genome.</title>
        <authorList>
            <person name="Wyatt N.A."/>
            <person name="Spanner R.E."/>
            <person name="Bolton M.D."/>
        </authorList>
    </citation>
    <scope>NUCLEOTIDE SEQUENCE [LARGE SCALE GENOMIC DNA]</scope>
    <source>
        <strain evidence="2">Cb09-40</strain>
    </source>
</reference>
<feature type="compositionally biased region" description="Low complexity" evidence="1">
    <location>
        <begin position="178"/>
        <end position="226"/>
    </location>
</feature>
<keyword evidence="3" id="KW-1185">Reference proteome</keyword>
<dbReference type="Proteomes" id="UP001302367">
    <property type="component" value="Chromosome 4"/>
</dbReference>